<gene>
    <name evidence="1" type="ORF">RRG08_060807</name>
</gene>
<keyword evidence="2" id="KW-1185">Reference proteome</keyword>
<dbReference type="Proteomes" id="UP001283361">
    <property type="component" value="Unassembled WGS sequence"/>
</dbReference>
<sequence>MCIHCCACSPFSVAIDLPRISRPSVPRRLPIPGGSGDCCYRRSSPVEWSAHCLSCVHVTRLIVSSSGFCEPSRSLVLEDTRGRVLFTILPSLDLETSVSSSLAITVGTHSAFEKAAVSGSGVQYRAVAGLRLSCRLGTEFRTYFPQGYPCRSVASGIQ</sequence>
<name>A0AAE0YW34_9GAST</name>
<organism evidence="1 2">
    <name type="scientific">Elysia crispata</name>
    <name type="common">lettuce slug</name>
    <dbReference type="NCBI Taxonomy" id="231223"/>
    <lineage>
        <taxon>Eukaryota</taxon>
        <taxon>Metazoa</taxon>
        <taxon>Spiralia</taxon>
        <taxon>Lophotrochozoa</taxon>
        <taxon>Mollusca</taxon>
        <taxon>Gastropoda</taxon>
        <taxon>Heterobranchia</taxon>
        <taxon>Euthyneura</taxon>
        <taxon>Panpulmonata</taxon>
        <taxon>Sacoglossa</taxon>
        <taxon>Placobranchoidea</taxon>
        <taxon>Plakobranchidae</taxon>
        <taxon>Elysia</taxon>
    </lineage>
</organism>
<protein>
    <submittedName>
        <fullName evidence="1">Uncharacterized protein</fullName>
    </submittedName>
</protein>
<dbReference type="AlphaFoldDB" id="A0AAE0YW34"/>
<reference evidence="1" key="1">
    <citation type="journal article" date="2023" name="G3 (Bethesda)">
        <title>A reference genome for the long-term kleptoplast-retaining sea slug Elysia crispata morphotype clarki.</title>
        <authorList>
            <person name="Eastman K.E."/>
            <person name="Pendleton A.L."/>
            <person name="Shaikh M.A."/>
            <person name="Suttiyut T."/>
            <person name="Ogas R."/>
            <person name="Tomko P."/>
            <person name="Gavelis G."/>
            <person name="Widhalm J.R."/>
            <person name="Wisecaver J.H."/>
        </authorList>
    </citation>
    <scope>NUCLEOTIDE SEQUENCE</scope>
    <source>
        <strain evidence="1">ECLA1</strain>
    </source>
</reference>
<evidence type="ECO:0000313" key="2">
    <source>
        <dbReference type="Proteomes" id="UP001283361"/>
    </source>
</evidence>
<proteinExistence type="predicted"/>
<accession>A0AAE0YW34</accession>
<comment type="caution">
    <text evidence="1">The sequence shown here is derived from an EMBL/GenBank/DDBJ whole genome shotgun (WGS) entry which is preliminary data.</text>
</comment>
<dbReference type="EMBL" id="JAWDGP010005297">
    <property type="protein sequence ID" value="KAK3758150.1"/>
    <property type="molecule type" value="Genomic_DNA"/>
</dbReference>
<evidence type="ECO:0000313" key="1">
    <source>
        <dbReference type="EMBL" id="KAK3758150.1"/>
    </source>
</evidence>